<evidence type="ECO:0000313" key="2">
    <source>
        <dbReference type="Proteomes" id="UP001369815"/>
    </source>
</evidence>
<accession>A0AAX6MWB5</accession>
<dbReference type="PANTHER" id="PTHR42085">
    <property type="entry name" value="F-BOX DOMAIN-CONTAINING PROTEIN"/>
    <property type="match status" value="1"/>
</dbReference>
<proteinExistence type="predicted"/>
<gene>
    <name evidence="1" type="ORF">Daesc_002191</name>
</gene>
<organism evidence="1 2">
    <name type="scientific">Daldinia eschscholtzii</name>
    <dbReference type="NCBI Taxonomy" id="292717"/>
    <lineage>
        <taxon>Eukaryota</taxon>
        <taxon>Fungi</taxon>
        <taxon>Dikarya</taxon>
        <taxon>Ascomycota</taxon>
        <taxon>Pezizomycotina</taxon>
        <taxon>Sordariomycetes</taxon>
        <taxon>Xylariomycetidae</taxon>
        <taxon>Xylariales</taxon>
        <taxon>Hypoxylaceae</taxon>
        <taxon>Daldinia</taxon>
    </lineage>
</organism>
<reference evidence="1 2" key="1">
    <citation type="journal article" date="2024" name="Front Chem Biol">
        <title>Unveiling the potential of Daldinia eschscholtzii MFLUCC 19-0629 through bioactivity and bioinformatics studies for enhanced sustainable agriculture production.</title>
        <authorList>
            <person name="Brooks S."/>
            <person name="Weaver J.A."/>
            <person name="Klomchit A."/>
            <person name="Alharthi S.A."/>
            <person name="Onlamun T."/>
            <person name="Nurani R."/>
            <person name="Vong T.K."/>
            <person name="Alberti F."/>
            <person name="Greco C."/>
        </authorList>
    </citation>
    <scope>NUCLEOTIDE SEQUENCE [LARGE SCALE GENOMIC DNA]</scope>
    <source>
        <strain evidence="1">MFLUCC 19-0629</strain>
    </source>
</reference>
<comment type="caution">
    <text evidence="1">The sequence shown here is derived from an EMBL/GenBank/DDBJ whole genome shotgun (WGS) entry which is preliminary data.</text>
</comment>
<dbReference type="PANTHER" id="PTHR42085:SF6">
    <property type="entry name" value="F-BOX DOMAIN-CONTAINING PROTEIN"/>
    <property type="match status" value="1"/>
</dbReference>
<keyword evidence="2" id="KW-1185">Reference proteome</keyword>
<dbReference type="Proteomes" id="UP001369815">
    <property type="component" value="Unassembled WGS sequence"/>
</dbReference>
<evidence type="ECO:0000313" key="1">
    <source>
        <dbReference type="EMBL" id="KAK6956909.1"/>
    </source>
</evidence>
<dbReference type="EMBL" id="JBANMG010000002">
    <property type="protein sequence ID" value="KAK6956909.1"/>
    <property type="molecule type" value="Genomic_DNA"/>
</dbReference>
<protein>
    <submittedName>
        <fullName evidence="1">Uncharacterized protein</fullName>
    </submittedName>
</protein>
<dbReference type="AlphaFoldDB" id="A0AAX6MWB5"/>
<dbReference type="InterPro" id="IPR038883">
    <property type="entry name" value="AN11006-like"/>
</dbReference>
<name>A0AAX6MWB5_9PEZI</name>
<sequence length="436" mass="50456">MANLYVHLNLPEGFCPRSYILEGVRVEPILKSRMAAWKRAAEHILTHASPQKLSLFLICDVYSQTSIVPDVLAPLVNFPDTLKDCSVRLNNTRDNLYSIARHAAITASYNHSTALTRPFRFLALPQELQQSILKYTDLVTPSQEVQWNPQRGFYYVYPPYKYFANEYLNGAFQACSDDHSELGCFCMLNPSVYSSRCRCWRPPQALFLVCRAMYETARVIFYSNNRVAVLPIVGLWTGRSPLLAGLEAFTFITKSLRPDTLLHLRYLELVCPPFETNDSSKPPDAASYVDWQYIIDYLKAHADLPVLTITVYMTRFELPRYYGIHNMPISREMFIDNVLAMGRDKDSTLRTYLDIVLPFRSLTSLKRFFVFIEWGGRYCLTDDQVQCKLNNHLSEAEHWLEQKVMGSEYDSKALGKTTVRPSQWLQDFNDYYSDEY</sequence>